<feature type="non-terminal residue" evidence="1">
    <location>
        <position position="1"/>
    </location>
</feature>
<evidence type="ECO:0000313" key="1">
    <source>
        <dbReference type="EMBL" id="KAJ7338441.1"/>
    </source>
</evidence>
<comment type="caution">
    <text evidence="1">The sequence shown here is derived from an EMBL/GenBank/DDBJ whole genome shotgun (WGS) entry which is preliminary data.</text>
</comment>
<dbReference type="AlphaFoldDB" id="A0A9Q0Y0W8"/>
<dbReference type="Proteomes" id="UP001142489">
    <property type="component" value="Unassembled WGS sequence"/>
</dbReference>
<reference evidence="1" key="1">
    <citation type="journal article" date="2023" name="DNA Res.">
        <title>Chromosome-level genome assembly of Phrynocephalus forsythii using third-generation DNA sequencing and Hi-C analysis.</title>
        <authorList>
            <person name="Qi Y."/>
            <person name="Zhao W."/>
            <person name="Zhao Y."/>
            <person name="Niu C."/>
            <person name="Cao S."/>
            <person name="Zhang Y."/>
        </authorList>
    </citation>
    <scope>NUCLEOTIDE SEQUENCE</scope>
    <source>
        <tissue evidence="1">Muscle</tissue>
    </source>
</reference>
<gene>
    <name evidence="1" type="ORF">JRQ81_012154</name>
</gene>
<accession>A0A9Q0Y0W8</accession>
<dbReference type="EMBL" id="JAPFRF010000003">
    <property type="protein sequence ID" value="KAJ7338441.1"/>
    <property type="molecule type" value="Genomic_DNA"/>
</dbReference>
<protein>
    <submittedName>
        <fullName evidence="1">Uncharacterized protein</fullName>
    </submittedName>
</protein>
<sequence length="63" mass="7277">ALILRVIDDLKSYNAKFPIMRLLWSTLIPHLEWRSAHHPCKVHKASAGVNRETARFVKAWLGL</sequence>
<organism evidence="1 2">
    <name type="scientific">Phrynocephalus forsythii</name>
    <dbReference type="NCBI Taxonomy" id="171643"/>
    <lineage>
        <taxon>Eukaryota</taxon>
        <taxon>Metazoa</taxon>
        <taxon>Chordata</taxon>
        <taxon>Craniata</taxon>
        <taxon>Vertebrata</taxon>
        <taxon>Euteleostomi</taxon>
        <taxon>Lepidosauria</taxon>
        <taxon>Squamata</taxon>
        <taxon>Bifurcata</taxon>
        <taxon>Unidentata</taxon>
        <taxon>Episquamata</taxon>
        <taxon>Toxicofera</taxon>
        <taxon>Iguania</taxon>
        <taxon>Acrodonta</taxon>
        <taxon>Agamidae</taxon>
        <taxon>Agaminae</taxon>
        <taxon>Phrynocephalus</taxon>
    </lineage>
</organism>
<proteinExistence type="predicted"/>
<feature type="non-terminal residue" evidence="1">
    <location>
        <position position="63"/>
    </location>
</feature>
<evidence type="ECO:0000313" key="2">
    <source>
        <dbReference type="Proteomes" id="UP001142489"/>
    </source>
</evidence>
<keyword evidence="2" id="KW-1185">Reference proteome</keyword>
<name>A0A9Q0Y0W8_9SAUR</name>